<keyword evidence="1" id="KW-0812">Transmembrane</keyword>
<protein>
    <submittedName>
        <fullName evidence="2">Uncharacterized protein</fullName>
    </submittedName>
</protein>
<keyword evidence="1" id="KW-0472">Membrane</keyword>
<feature type="non-terminal residue" evidence="2">
    <location>
        <position position="1"/>
    </location>
</feature>
<keyword evidence="3" id="KW-1185">Reference proteome</keyword>
<evidence type="ECO:0000313" key="3">
    <source>
        <dbReference type="Proteomes" id="UP000786811"/>
    </source>
</evidence>
<accession>A0A8J2MNP3</accession>
<gene>
    <name evidence="2" type="ORF">HICCMSTLAB_LOCUS8998</name>
</gene>
<dbReference type="AlphaFoldDB" id="A0A8J2MNP3"/>
<comment type="caution">
    <text evidence="2">The sequence shown here is derived from an EMBL/GenBank/DDBJ whole genome shotgun (WGS) entry which is preliminary data.</text>
</comment>
<name>A0A8J2MNP3_COTCN</name>
<organism evidence="2 3">
    <name type="scientific">Cotesia congregata</name>
    <name type="common">Parasitoid wasp</name>
    <name type="synonym">Apanteles congregatus</name>
    <dbReference type="NCBI Taxonomy" id="51543"/>
    <lineage>
        <taxon>Eukaryota</taxon>
        <taxon>Metazoa</taxon>
        <taxon>Ecdysozoa</taxon>
        <taxon>Arthropoda</taxon>
        <taxon>Hexapoda</taxon>
        <taxon>Insecta</taxon>
        <taxon>Pterygota</taxon>
        <taxon>Neoptera</taxon>
        <taxon>Endopterygota</taxon>
        <taxon>Hymenoptera</taxon>
        <taxon>Apocrita</taxon>
        <taxon>Ichneumonoidea</taxon>
        <taxon>Braconidae</taxon>
        <taxon>Microgastrinae</taxon>
        <taxon>Cotesia</taxon>
    </lineage>
</organism>
<feature type="non-terminal residue" evidence="2">
    <location>
        <position position="96"/>
    </location>
</feature>
<evidence type="ECO:0000313" key="2">
    <source>
        <dbReference type="EMBL" id="CAG5098030.1"/>
    </source>
</evidence>
<proteinExistence type="predicted"/>
<dbReference type="OrthoDB" id="10382988at2759"/>
<sequence>AGGSSLVVIVARTAAAASVVVSAVLASRLEVLRSLDRLPVHPYGATVNHFNLPRSQGATDSFSLALLSIVSGRGNECRTIAPYRPYSAIMILKYFN</sequence>
<feature type="transmembrane region" description="Helical" evidence="1">
    <location>
        <begin position="6"/>
        <end position="27"/>
    </location>
</feature>
<dbReference type="EMBL" id="CAJNRD030001121">
    <property type="protein sequence ID" value="CAG5098030.1"/>
    <property type="molecule type" value="Genomic_DNA"/>
</dbReference>
<keyword evidence="1" id="KW-1133">Transmembrane helix</keyword>
<evidence type="ECO:0000256" key="1">
    <source>
        <dbReference type="SAM" id="Phobius"/>
    </source>
</evidence>
<dbReference type="Proteomes" id="UP000786811">
    <property type="component" value="Unassembled WGS sequence"/>
</dbReference>
<reference evidence="2" key="1">
    <citation type="submission" date="2021-04" db="EMBL/GenBank/DDBJ databases">
        <authorList>
            <person name="Chebbi M.A.C M."/>
        </authorList>
    </citation>
    <scope>NUCLEOTIDE SEQUENCE</scope>
</reference>